<keyword evidence="3" id="KW-1185">Reference proteome</keyword>
<feature type="domain" description="F-box" evidence="1">
    <location>
        <begin position="31"/>
        <end position="72"/>
    </location>
</feature>
<dbReference type="EMBL" id="MU003765">
    <property type="protein sequence ID" value="KAF2726258.1"/>
    <property type="molecule type" value="Genomic_DNA"/>
</dbReference>
<comment type="caution">
    <text evidence="2">The sequence shown here is derived from an EMBL/GenBank/DDBJ whole genome shotgun (WGS) entry which is preliminary data.</text>
</comment>
<dbReference type="InterPro" id="IPR036047">
    <property type="entry name" value="F-box-like_dom_sf"/>
</dbReference>
<evidence type="ECO:0000313" key="3">
    <source>
        <dbReference type="Proteomes" id="UP000799441"/>
    </source>
</evidence>
<evidence type="ECO:0000259" key="1">
    <source>
        <dbReference type="Pfam" id="PF12937"/>
    </source>
</evidence>
<dbReference type="Proteomes" id="UP000799441">
    <property type="component" value="Unassembled WGS sequence"/>
</dbReference>
<dbReference type="AlphaFoldDB" id="A0A9P4QFC2"/>
<organism evidence="2 3">
    <name type="scientific">Polychaeton citri CBS 116435</name>
    <dbReference type="NCBI Taxonomy" id="1314669"/>
    <lineage>
        <taxon>Eukaryota</taxon>
        <taxon>Fungi</taxon>
        <taxon>Dikarya</taxon>
        <taxon>Ascomycota</taxon>
        <taxon>Pezizomycotina</taxon>
        <taxon>Dothideomycetes</taxon>
        <taxon>Dothideomycetidae</taxon>
        <taxon>Capnodiales</taxon>
        <taxon>Capnodiaceae</taxon>
        <taxon>Polychaeton</taxon>
    </lineage>
</organism>
<accession>A0A9P4QFC2</accession>
<evidence type="ECO:0000313" key="2">
    <source>
        <dbReference type="EMBL" id="KAF2726258.1"/>
    </source>
</evidence>
<gene>
    <name evidence="2" type="ORF">K431DRAFT_290110</name>
</gene>
<sequence length="227" mass="25575">MSPETLRPRRQPTRPRPAPITTAAQQVLHTPELLEQVLLQLPFSDLWICAQVCLQWRTLTFNSKPLLRTLFLHPATSSRQPPRLEESLVSVNPPVVHRVHPALESSSIARAKRWQRIRSPHLDRNVNFVMYPARMAGWPEEGALWRRMLVSQPPCWRVLLAEEVEVVVAEVGSVGIGEDGLTLGDLWDGVERLRGCGMDVPALGEERLGVEGLRLFLPHSCWDGGRG</sequence>
<protein>
    <recommendedName>
        <fullName evidence="1">F-box domain-containing protein</fullName>
    </recommendedName>
</protein>
<reference evidence="2" key="1">
    <citation type="journal article" date="2020" name="Stud. Mycol.">
        <title>101 Dothideomycetes genomes: a test case for predicting lifestyles and emergence of pathogens.</title>
        <authorList>
            <person name="Haridas S."/>
            <person name="Albert R."/>
            <person name="Binder M."/>
            <person name="Bloem J."/>
            <person name="Labutti K."/>
            <person name="Salamov A."/>
            <person name="Andreopoulos B."/>
            <person name="Baker S."/>
            <person name="Barry K."/>
            <person name="Bills G."/>
            <person name="Bluhm B."/>
            <person name="Cannon C."/>
            <person name="Castanera R."/>
            <person name="Culley D."/>
            <person name="Daum C."/>
            <person name="Ezra D."/>
            <person name="Gonzalez J."/>
            <person name="Henrissat B."/>
            <person name="Kuo A."/>
            <person name="Liang C."/>
            <person name="Lipzen A."/>
            <person name="Lutzoni F."/>
            <person name="Magnuson J."/>
            <person name="Mondo S."/>
            <person name="Nolan M."/>
            <person name="Ohm R."/>
            <person name="Pangilinan J."/>
            <person name="Park H.-J."/>
            <person name="Ramirez L."/>
            <person name="Alfaro M."/>
            <person name="Sun H."/>
            <person name="Tritt A."/>
            <person name="Yoshinaga Y."/>
            <person name="Zwiers L.-H."/>
            <person name="Turgeon B."/>
            <person name="Goodwin S."/>
            <person name="Spatafora J."/>
            <person name="Crous P."/>
            <person name="Grigoriev I."/>
        </authorList>
    </citation>
    <scope>NUCLEOTIDE SEQUENCE</scope>
    <source>
        <strain evidence="2">CBS 116435</strain>
    </source>
</reference>
<dbReference type="SUPFAM" id="SSF81383">
    <property type="entry name" value="F-box domain"/>
    <property type="match status" value="1"/>
</dbReference>
<name>A0A9P4QFC2_9PEZI</name>
<dbReference type="InterPro" id="IPR001810">
    <property type="entry name" value="F-box_dom"/>
</dbReference>
<dbReference type="Gene3D" id="1.20.1280.50">
    <property type="match status" value="1"/>
</dbReference>
<proteinExistence type="predicted"/>
<dbReference type="Pfam" id="PF12937">
    <property type="entry name" value="F-box-like"/>
    <property type="match status" value="1"/>
</dbReference>